<sequence>MKMRKSQKSAITQHSDRVSTPGVQISNLRRKRREAVVSSSSPARLGSGLV</sequence>
<dbReference type="HOGENOM" id="CLU_3127045_0_0_1"/>
<proteinExistence type="predicted"/>
<organism evidence="3">
    <name type="scientific">Arabidopsis lyrata subsp. lyrata</name>
    <name type="common">Lyre-leaved rock-cress</name>
    <dbReference type="NCBI Taxonomy" id="81972"/>
    <lineage>
        <taxon>Eukaryota</taxon>
        <taxon>Viridiplantae</taxon>
        <taxon>Streptophyta</taxon>
        <taxon>Embryophyta</taxon>
        <taxon>Tracheophyta</taxon>
        <taxon>Spermatophyta</taxon>
        <taxon>Magnoliopsida</taxon>
        <taxon>eudicotyledons</taxon>
        <taxon>Gunneridae</taxon>
        <taxon>Pentapetalae</taxon>
        <taxon>rosids</taxon>
        <taxon>malvids</taxon>
        <taxon>Brassicales</taxon>
        <taxon>Brassicaceae</taxon>
        <taxon>Camelineae</taxon>
        <taxon>Arabidopsis</taxon>
    </lineage>
</organism>
<dbReference type="EMBL" id="GL348717">
    <property type="protein sequence ID" value="EFH54189.1"/>
    <property type="molecule type" value="Genomic_DNA"/>
</dbReference>
<evidence type="ECO:0000256" key="1">
    <source>
        <dbReference type="SAM" id="MobiDB-lite"/>
    </source>
</evidence>
<accession>D7LUK1</accession>
<dbReference type="Proteomes" id="UP000008694">
    <property type="component" value="Unassembled WGS sequence"/>
</dbReference>
<dbReference type="AlphaFoldDB" id="D7LUK1"/>
<reference evidence="3" key="1">
    <citation type="journal article" date="2011" name="Nat. Genet.">
        <title>The Arabidopsis lyrata genome sequence and the basis of rapid genome size change.</title>
        <authorList>
            <person name="Hu T.T."/>
            <person name="Pattyn P."/>
            <person name="Bakker E.G."/>
            <person name="Cao J."/>
            <person name="Cheng J.-F."/>
            <person name="Clark R.M."/>
            <person name="Fahlgren N."/>
            <person name="Fawcett J.A."/>
            <person name="Grimwood J."/>
            <person name="Gundlach H."/>
            <person name="Haberer G."/>
            <person name="Hollister J.D."/>
            <person name="Ossowski S."/>
            <person name="Ottilar R.P."/>
            <person name="Salamov A.A."/>
            <person name="Schneeberger K."/>
            <person name="Spannagl M."/>
            <person name="Wang X."/>
            <person name="Yang L."/>
            <person name="Nasrallah M.E."/>
            <person name="Bergelson J."/>
            <person name="Carrington J.C."/>
            <person name="Gaut B.S."/>
            <person name="Schmutz J."/>
            <person name="Mayer K.F.X."/>
            <person name="Van de Peer Y."/>
            <person name="Grigoriev I.V."/>
            <person name="Nordborg M."/>
            <person name="Weigel D."/>
            <person name="Guo Y.-L."/>
        </authorList>
    </citation>
    <scope>NUCLEOTIDE SEQUENCE [LARGE SCALE GENOMIC DNA]</scope>
    <source>
        <strain evidence="3">cv. MN47</strain>
    </source>
</reference>
<evidence type="ECO:0000313" key="2">
    <source>
        <dbReference type="EMBL" id="EFH54189.1"/>
    </source>
</evidence>
<gene>
    <name evidence="2" type="ORF">ARALYDRAFT_906751</name>
</gene>
<keyword evidence="3" id="KW-1185">Reference proteome</keyword>
<name>D7LUK1_ARALL</name>
<evidence type="ECO:0000313" key="3">
    <source>
        <dbReference type="Proteomes" id="UP000008694"/>
    </source>
</evidence>
<dbReference type="Gramene" id="scaffold_502455.1">
    <property type="protein sequence ID" value="scaffold_502455.1"/>
    <property type="gene ID" value="scaffold_502455.1"/>
</dbReference>
<feature type="region of interest" description="Disordered" evidence="1">
    <location>
        <begin position="1"/>
        <end position="50"/>
    </location>
</feature>
<protein>
    <submittedName>
        <fullName evidence="2">Predicted protein</fullName>
    </submittedName>
</protein>